<keyword evidence="3" id="KW-1185">Reference proteome</keyword>
<reference evidence="2 3" key="1">
    <citation type="journal article" date="2019" name="Sci. Rep.">
        <title>Orb-weaving spider Araneus ventricosus genome elucidates the spidroin gene catalogue.</title>
        <authorList>
            <person name="Kono N."/>
            <person name="Nakamura H."/>
            <person name="Ohtoshi R."/>
            <person name="Moran D.A.P."/>
            <person name="Shinohara A."/>
            <person name="Yoshida Y."/>
            <person name="Fujiwara M."/>
            <person name="Mori M."/>
            <person name="Tomita M."/>
            <person name="Arakawa K."/>
        </authorList>
    </citation>
    <scope>NUCLEOTIDE SEQUENCE [LARGE SCALE GENOMIC DNA]</scope>
</reference>
<organism evidence="2 3">
    <name type="scientific">Araneus ventricosus</name>
    <name type="common">Orbweaver spider</name>
    <name type="synonym">Epeira ventricosa</name>
    <dbReference type="NCBI Taxonomy" id="182803"/>
    <lineage>
        <taxon>Eukaryota</taxon>
        <taxon>Metazoa</taxon>
        <taxon>Ecdysozoa</taxon>
        <taxon>Arthropoda</taxon>
        <taxon>Chelicerata</taxon>
        <taxon>Arachnida</taxon>
        <taxon>Araneae</taxon>
        <taxon>Araneomorphae</taxon>
        <taxon>Entelegynae</taxon>
        <taxon>Araneoidea</taxon>
        <taxon>Araneidae</taxon>
        <taxon>Araneus</taxon>
    </lineage>
</organism>
<dbReference type="AlphaFoldDB" id="A0A4Y2EYS6"/>
<proteinExistence type="predicted"/>
<name>A0A4Y2EYS6_ARAVE</name>
<feature type="compositionally biased region" description="Polar residues" evidence="1">
    <location>
        <begin position="26"/>
        <end position="38"/>
    </location>
</feature>
<gene>
    <name evidence="2" type="ORF">AVEN_83676_1</name>
</gene>
<protein>
    <submittedName>
        <fullName evidence="2">Uncharacterized protein</fullName>
    </submittedName>
</protein>
<evidence type="ECO:0000313" key="2">
    <source>
        <dbReference type="EMBL" id="GBM33166.1"/>
    </source>
</evidence>
<dbReference type="Proteomes" id="UP000499080">
    <property type="component" value="Unassembled WGS sequence"/>
</dbReference>
<sequence>MDPVTRRVTVSRNVRFDEKKLISDKLSATPNNENQVDTSDLGEKTETDIKLEETERAIDDKYPEFRRPQRERKPPARYPFNEALSATNEELTYDKIKFLPKEKQSNWNNAMDKEMLSMEKNKVLGLGRVTRKRKTANYLQMDF</sequence>
<evidence type="ECO:0000256" key="1">
    <source>
        <dbReference type="SAM" id="MobiDB-lite"/>
    </source>
</evidence>
<dbReference type="EMBL" id="BGPR01000726">
    <property type="protein sequence ID" value="GBM33166.1"/>
    <property type="molecule type" value="Genomic_DNA"/>
</dbReference>
<feature type="region of interest" description="Disordered" evidence="1">
    <location>
        <begin position="24"/>
        <end position="48"/>
    </location>
</feature>
<accession>A0A4Y2EYS6</accession>
<evidence type="ECO:0000313" key="3">
    <source>
        <dbReference type="Proteomes" id="UP000499080"/>
    </source>
</evidence>
<comment type="caution">
    <text evidence="2">The sequence shown here is derived from an EMBL/GenBank/DDBJ whole genome shotgun (WGS) entry which is preliminary data.</text>
</comment>